<gene>
    <name evidence="9" type="ORF">Sradi_4668900</name>
</gene>
<dbReference type="SUPFAM" id="SSF54695">
    <property type="entry name" value="POZ domain"/>
    <property type="match status" value="1"/>
</dbReference>
<evidence type="ECO:0000259" key="8">
    <source>
        <dbReference type="Pfam" id="PF03931"/>
    </source>
</evidence>
<feature type="domain" description="SKP1 component dimerisation" evidence="7">
    <location>
        <begin position="117"/>
        <end position="164"/>
    </location>
</feature>
<evidence type="ECO:0000256" key="6">
    <source>
        <dbReference type="PIRNR" id="PIRNR028729"/>
    </source>
</evidence>
<comment type="similarity">
    <text evidence="3 6">Belongs to the SKP1 family.</text>
</comment>
<comment type="pathway">
    <text evidence="2 6">Protein modification; protein ubiquitination.</text>
</comment>
<comment type="subunit">
    <text evidence="6">Part of a SCF (SKP1-cullin-F-box) protein ligase complex.</text>
</comment>
<dbReference type="GO" id="GO:0006511">
    <property type="term" value="P:ubiquitin-dependent protein catabolic process"/>
    <property type="evidence" value="ECO:0007669"/>
    <property type="project" value="InterPro"/>
</dbReference>
<dbReference type="PANTHER" id="PTHR11165">
    <property type="entry name" value="SKP1"/>
    <property type="match status" value="1"/>
</dbReference>
<accession>A0AAW2MV68</accession>
<keyword evidence="5" id="KW-0539">Nucleus</keyword>
<protein>
    <recommendedName>
        <fullName evidence="6">SKP1-like protein</fullName>
    </recommendedName>
</protein>
<comment type="caution">
    <text evidence="9">The sequence shown here is derived from an EMBL/GenBank/DDBJ whole genome shotgun (WGS) entry which is preliminary data.</text>
</comment>
<feature type="domain" description="SKP1 component POZ" evidence="8">
    <location>
        <begin position="9"/>
        <end position="68"/>
    </location>
</feature>
<dbReference type="InterPro" id="IPR016072">
    <property type="entry name" value="Skp1_comp_dimer"/>
</dbReference>
<dbReference type="SMART" id="SM00512">
    <property type="entry name" value="Skp1"/>
    <property type="match status" value="1"/>
</dbReference>
<dbReference type="SUPFAM" id="SSF81382">
    <property type="entry name" value="Skp1 dimerisation domain-like"/>
    <property type="match status" value="1"/>
</dbReference>
<dbReference type="GO" id="GO:0009867">
    <property type="term" value="P:jasmonic acid mediated signaling pathway"/>
    <property type="evidence" value="ECO:0007669"/>
    <property type="project" value="UniProtKB-ARBA"/>
</dbReference>
<dbReference type="InterPro" id="IPR001232">
    <property type="entry name" value="SKP1-like"/>
</dbReference>
<evidence type="ECO:0000256" key="3">
    <source>
        <dbReference type="ARBA" id="ARBA00009993"/>
    </source>
</evidence>
<evidence type="ECO:0000256" key="5">
    <source>
        <dbReference type="ARBA" id="ARBA00023242"/>
    </source>
</evidence>
<dbReference type="FunFam" id="3.30.710.10:FF:000057">
    <property type="entry name" value="SKP1-like protein 1A"/>
    <property type="match status" value="1"/>
</dbReference>
<organism evidence="9">
    <name type="scientific">Sesamum radiatum</name>
    <name type="common">Black benniseed</name>
    <dbReference type="NCBI Taxonomy" id="300843"/>
    <lineage>
        <taxon>Eukaryota</taxon>
        <taxon>Viridiplantae</taxon>
        <taxon>Streptophyta</taxon>
        <taxon>Embryophyta</taxon>
        <taxon>Tracheophyta</taxon>
        <taxon>Spermatophyta</taxon>
        <taxon>Magnoliopsida</taxon>
        <taxon>eudicotyledons</taxon>
        <taxon>Gunneridae</taxon>
        <taxon>Pentapetalae</taxon>
        <taxon>asterids</taxon>
        <taxon>lamiids</taxon>
        <taxon>Lamiales</taxon>
        <taxon>Pedaliaceae</taxon>
        <taxon>Sesamum</taxon>
    </lineage>
</organism>
<evidence type="ECO:0000256" key="4">
    <source>
        <dbReference type="ARBA" id="ARBA00022786"/>
    </source>
</evidence>
<evidence type="ECO:0000256" key="2">
    <source>
        <dbReference type="ARBA" id="ARBA00004906"/>
    </source>
</evidence>
<evidence type="ECO:0000259" key="7">
    <source>
        <dbReference type="Pfam" id="PF01466"/>
    </source>
</evidence>
<dbReference type="InterPro" id="IPR036296">
    <property type="entry name" value="SKP1-like_dim_sf"/>
</dbReference>
<sequence>MSSDGAAQKMIVLKSSDGETFEVEEAVALESQTIKHMIEDNCADTSIPLPNVTSKILAKVIEYCKRHVDAAAKASADSTASDKVAEDDLKAFDAEFVKVDQGTLFDLILAANYLNIKSLLDLTCQTVADMIKGKTPEEIRKTFNIKNDFTPEEEEEVRRENAWAFE</sequence>
<proteinExistence type="inferred from homology"/>
<dbReference type="GO" id="GO:0016567">
    <property type="term" value="P:protein ubiquitination"/>
    <property type="evidence" value="ECO:0007669"/>
    <property type="project" value="UniProtKB-UniRule"/>
</dbReference>
<dbReference type="PIRSF" id="PIRSF028729">
    <property type="entry name" value="E3_ubiquit_lig_SCF_Skp"/>
    <property type="match status" value="1"/>
</dbReference>
<dbReference type="GO" id="GO:0005634">
    <property type="term" value="C:nucleus"/>
    <property type="evidence" value="ECO:0007669"/>
    <property type="project" value="UniProtKB-SubCell"/>
</dbReference>
<reference evidence="9" key="2">
    <citation type="journal article" date="2024" name="Plant">
        <title>Genomic evolution and insights into agronomic trait innovations of Sesamum species.</title>
        <authorList>
            <person name="Miao H."/>
            <person name="Wang L."/>
            <person name="Qu L."/>
            <person name="Liu H."/>
            <person name="Sun Y."/>
            <person name="Le M."/>
            <person name="Wang Q."/>
            <person name="Wei S."/>
            <person name="Zheng Y."/>
            <person name="Lin W."/>
            <person name="Duan Y."/>
            <person name="Cao H."/>
            <person name="Xiong S."/>
            <person name="Wang X."/>
            <person name="Wei L."/>
            <person name="Li C."/>
            <person name="Ma Q."/>
            <person name="Ju M."/>
            <person name="Zhao R."/>
            <person name="Li G."/>
            <person name="Mu C."/>
            <person name="Tian Q."/>
            <person name="Mei H."/>
            <person name="Zhang T."/>
            <person name="Gao T."/>
            <person name="Zhang H."/>
        </authorList>
    </citation>
    <scope>NUCLEOTIDE SEQUENCE</scope>
    <source>
        <strain evidence="9">G02</strain>
    </source>
</reference>
<dbReference type="CDD" id="cd18322">
    <property type="entry name" value="BTB_POZ_SKP1"/>
    <property type="match status" value="1"/>
</dbReference>
<dbReference type="Gene3D" id="3.30.710.10">
    <property type="entry name" value="Potassium Channel Kv1.1, Chain A"/>
    <property type="match status" value="1"/>
</dbReference>
<reference evidence="9" key="1">
    <citation type="submission" date="2020-06" db="EMBL/GenBank/DDBJ databases">
        <authorList>
            <person name="Li T."/>
            <person name="Hu X."/>
            <person name="Zhang T."/>
            <person name="Song X."/>
            <person name="Zhang H."/>
            <person name="Dai N."/>
            <person name="Sheng W."/>
            <person name="Hou X."/>
            <person name="Wei L."/>
        </authorList>
    </citation>
    <scope>NUCLEOTIDE SEQUENCE</scope>
    <source>
        <strain evidence="9">G02</strain>
        <tissue evidence="9">Leaf</tissue>
    </source>
</reference>
<dbReference type="EMBL" id="JACGWJ010000021">
    <property type="protein sequence ID" value="KAL0334570.1"/>
    <property type="molecule type" value="Genomic_DNA"/>
</dbReference>
<comment type="function">
    <text evidence="6">Involved in ubiquitination and subsequent proteasomal degradation of target proteins. Together with CUL1, RBX1 and a F-box protein, it forms a SCF E3 ubiquitin ligase complex. The functional specificity of this complex depends on the type of F-box protein. In the SCF complex, it serves as an adapter that links the F-box protein to CUL1.</text>
</comment>
<dbReference type="InterPro" id="IPR011333">
    <property type="entry name" value="SKP1/BTB/POZ_sf"/>
</dbReference>
<dbReference type="Pfam" id="PF01466">
    <property type="entry name" value="Skp1"/>
    <property type="match status" value="1"/>
</dbReference>
<keyword evidence="4 6" id="KW-0833">Ubl conjugation pathway</keyword>
<dbReference type="AlphaFoldDB" id="A0AAW2MV68"/>
<dbReference type="InterPro" id="IPR016073">
    <property type="entry name" value="Skp1_comp_POZ"/>
</dbReference>
<name>A0AAW2MV68_SESRA</name>
<comment type="subcellular location">
    <subcellularLocation>
        <location evidence="1">Nucleus</location>
    </subcellularLocation>
</comment>
<evidence type="ECO:0000313" key="9">
    <source>
        <dbReference type="EMBL" id="KAL0334570.1"/>
    </source>
</evidence>
<dbReference type="Pfam" id="PF03931">
    <property type="entry name" value="Skp1_POZ"/>
    <property type="match status" value="1"/>
</dbReference>
<evidence type="ECO:0000256" key="1">
    <source>
        <dbReference type="ARBA" id="ARBA00004123"/>
    </source>
</evidence>
<dbReference type="InterPro" id="IPR016897">
    <property type="entry name" value="SKP1"/>
</dbReference>